<reference evidence="14 15" key="1">
    <citation type="submission" date="2021-05" db="EMBL/GenBank/DDBJ databases">
        <title>Pangenome of Leuconostoc gelidum warrants species status for Leuconostoc gelidum subsp. gasicomitatum.</title>
        <authorList>
            <person name="Johansson P."/>
            <person name="Sade E."/>
            <person name="Hultman J."/>
            <person name="Auvinen P."/>
            <person name="Bjorkroth J."/>
        </authorList>
    </citation>
    <scope>NUCLEOTIDE SEQUENCE</scope>
    <source>
        <strain evidence="13 15">AMKR21</strain>
        <strain evidence="14">C220d</strain>
    </source>
</reference>
<keyword evidence="4" id="KW-1003">Cell membrane</keyword>
<keyword evidence="7 14" id="KW-0418">Kinase</keyword>
<dbReference type="EMBL" id="JAHBFV010000015">
    <property type="protein sequence ID" value="MBZ6015897.1"/>
    <property type="molecule type" value="Genomic_DNA"/>
</dbReference>
<evidence type="ECO:0000256" key="9">
    <source>
        <dbReference type="ARBA" id="ARBA00023012"/>
    </source>
</evidence>
<evidence type="ECO:0000256" key="10">
    <source>
        <dbReference type="ARBA" id="ARBA00023136"/>
    </source>
</evidence>
<keyword evidence="9" id="KW-0902">Two-component regulatory system</keyword>
<keyword evidence="5" id="KW-0808">Transferase</keyword>
<proteinExistence type="predicted"/>
<gene>
    <name evidence="14" type="ORF">KII88_05050</name>
    <name evidence="13" type="ORF">KIJ07_00865</name>
</gene>
<evidence type="ECO:0000256" key="3">
    <source>
        <dbReference type="ARBA" id="ARBA00012438"/>
    </source>
</evidence>
<evidence type="ECO:0000259" key="12">
    <source>
        <dbReference type="PROSITE" id="PS50109"/>
    </source>
</evidence>
<keyword evidence="10 11" id="KW-0472">Membrane</keyword>
<dbReference type="Gene3D" id="3.30.565.10">
    <property type="entry name" value="Histidine kinase-like ATPase, C-terminal domain"/>
    <property type="match status" value="1"/>
</dbReference>
<dbReference type="SMART" id="SM00387">
    <property type="entry name" value="HATPase_c"/>
    <property type="match status" value="1"/>
</dbReference>
<dbReference type="EC" id="2.7.13.3" evidence="3"/>
<accession>A0AB35FZ31</accession>
<keyword evidence="6 11" id="KW-0812">Transmembrane</keyword>
<evidence type="ECO:0000313" key="14">
    <source>
        <dbReference type="EMBL" id="MBZ6015897.1"/>
    </source>
</evidence>
<dbReference type="SUPFAM" id="SSF55874">
    <property type="entry name" value="ATPase domain of HSP90 chaperone/DNA topoisomerase II/histidine kinase"/>
    <property type="match status" value="1"/>
</dbReference>
<evidence type="ECO:0000313" key="13">
    <source>
        <dbReference type="EMBL" id="MBZ5998983.1"/>
    </source>
</evidence>
<dbReference type="InterPro" id="IPR050351">
    <property type="entry name" value="BphY/WalK/GraS-like"/>
</dbReference>
<dbReference type="InterPro" id="IPR003594">
    <property type="entry name" value="HATPase_dom"/>
</dbReference>
<evidence type="ECO:0000256" key="8">
    <source>
        <dbReference type="ARBA" id="ARBA00022989"/>
    </source>
</evidence>
<name>A0AB35FZ31_LEUGE</name>
<dbReference type="Proteomes" id="UP000727071">
    <property type="component" value="Unassembled WGS sequence"/>
</dbReference>
<evidence type="ECO:0000256" key="2">
    <source>
        <dbReference type="ARBA" id="ARBA00004651"/>
    </source>
</evidence>
<dbReference type="EMBL" id="JAHBFX010000001">
    <property type="protein sequence ID" value="MBZ5998983.1"/>
    <property type="molecule type" value="Genomic_DNA"/>
</dbReference>
<dbReference type="InterPro" id="IPR005467">
    <property type="entry name" value="His_kinase_dom"/>
</dbReference>
<dbReference type="PANTHER" id="PTHR45453:SF2">
    <property type="entry name" value="HISTIDINE KINASE"/>
    <property type="match status" value="1"/>
</dbReference>
<dbReference type="GO" id="GO:0000155">
    <property type="term" value="F:phosphorelay sensor kinase activity"/>
    <property type="evidence" value="ECO:0007669"/>
    <property type="project" value="TreeGrafter"/>
</dbReference>
<evidence type="ECO:0000256" key="6">
    <source>
        <dbReference type="ARBA" id="ARBA00022692"/>
    </source>
</evidence>
<dbReference type="Proteomes" id="UP000705994">
    <property type="component" value="Unassembled WGS sequence"/>
</dbReference>
<evidence type="ECO:0000256" key="7">
    <source>
        <dbReference type="ARBA" id="ARBA00022777"/>
    </source>
</evidence>
<feature type="domain" description="Histidine kinase" evidence="12">
    <location>
        <begin position="97"/>
        <end position="292"/>
    </location>
</feature>
<evidence type="ECO:0000256" key="11">
    <source>
        <dbReference type="SAM" id="Phobius"/>
    </source>
</evidence>
<dbReference type="AlphaFoldDB" id="A0AB35FZ31"/>
<organism evidence="14 16">
    <name type="scientific">Leuconostoc gelidum subsp. gelidum</name>
    <dbReference type="NCBI Taxonomy" id="1607839"/>
    <lineage>
        <taxon>Bacteria</taxon>
        <taxon>Bacillati</taxon>
        <taxon>Bacillota</taxon>
        <taxon>Bacilli</taxon>
        <taxon>Lactobacillales</taxon>
        <taxon>Lactobacillaceae</taxon>
        <taxon>Leuconostoc</taxon>
        <taxon>Leuconostoc gelidum group</taxon>
    </lineage>
</organism>
<evidence type="ECO:0000256" key="5">
    <source>
        <dbReference type="ARBA" id="ARBA00022679"/>
    </source>
</evidence>
<keyword evidence="15" id="KW-1185">Reference proteome</keyword>
<protein>
    <recommendedName>
        <fullName evidence="3">histidine kinase</fullName>
        <ecNumber evidence="3">2.7.13.3</ecNumber>
    </recommendedName>
</protein>
<feature type="transmembrane region" description="Helical" evidence="11">
    <location>
        <begin position="37"/>
        <end position="55"/>
    </location>
</feature>
<dbReference type="GO" id="GO:0016036">
    <property type="term" value="P:cellular response to phosphate starvation"/>
    <property type="evidence" value="ECO:0007669"/>
    <property type="project" value="TreeGrafter"/>
</dbReference>
<dbReference type="PANTHER" id="PTHR45453">
    <property type="entry name" value="PHOSPHATE REGULON SENSOR PROTEIN PHOR"/>
    <property type="match status" value="1"/>
</dbReference>
<dbReference type="Pfam" id="PF02518">
    <property type="entry name" value="HATPase_c"/>
    <property type="match status" value="1"/>
</dbReference>
<evidence type="ECO:0000313" key="16">
    <source>
        <dbReference type="Proteomes" id="UP000727071"/>
    </source>
</evidence>
<dbReference type="PROSITE" id="PS50109">
    <property type="entry name" value="HIS_KIN"/>
    <property type="match status" value="1"/>
</dbReference>
<evidence type="ECO:0000313" key="15">
    <source>
        <dbReference type="Proteomes" id="UP000705994"/>
    </source>
</evidence>
<evidence type="ECO:0000256" key="1">
    <source>
        <dbReference type="ARBA" id="ARBA00000085"/>
    </source>
</evidence>
<dbReference type="InterPro" id="IPR036890">
    <property type="entry name" value="HATPase_C_sf"/>
</dbReference>
<sequence>MFWGKYLKRRAGLFLTIAIGFTLFLLTFSLWQLPMIPLLNASLLFLLIFSVYTIIDYQKFYKYQQQLTNLKIDNVQLTAKLSAQLQRDKDFMDIMRVWTHQMKVPLASMDLVAQTQLPELQKQTFALENYLTILLEYLRVQNTATDFRFDVVNVRELVNTVIKKYAPQFIHKELQVTIVGEATIKTDPKWLAVAIEQIINNAVKYTETGGVTIQVTDQQLMIVDSGIGILASDLPRLFSHGFTGYNGRLDKKSSGLGLYLTKLVLNKLSFDISITSEIGIGTKVIIHFKIFNGPAVIG</sequence>
<dbReference type="RefSeq" id="WP_224155011.1">
    <property type="nucleotide sequence ID" value="NZ_JAHBFQ010000009.1"/>
</dbReference>
<comment type="caution">
    <text evidence="14">The sequence shown here is derived from an EMBL/GenBank/DDBJ whole genome shotgun (WGS) entry which is preliminary data.</text>
</comment>
<dbReference type="GO" id="GO:0004721">
    <property type="term" value="F:phosphoprotein phosphatase activity"/>
    <property type="evidence" value="ECO:0007669"/>
    <property type="project" value="TreeGrafter"/>
</dbReference>
<comment type="catalytic activity">
    <reaction evidence="1">
        <text>ATP + protein L-histidine = ADP + protein N-phospho-L-histidine.</text>
        <dbReference type="EC" id="2.7.13.3"/>
    </reaction>
</comment>
<feature type="transmembrane region" description="Helical" evidence="11">
    <location>
        <begin position="12"/>
        <end position="31"/>
    </location>
</feature>
<evidence type="ECO:0000256" key="4">
    <source>
        <dbReference type="ARBA" id="ARBA00022475"/>
    </source>
</evidence>
<dbReference type="GO" id="GO:0005886">
    <property type="term" value="C:plasma membrane"/>
    <property type="evidence" value="ECO:0007669"/>
    <property type="project" value="UniProtKB-SubCell"/>
</dbReference>
<keyword evidence="8 11" id="KW-1133">Transmembrane helix</keyword>
<comment type="subcellular location">
    <subcellularLocation>
        <location evidence="2">Cell membrane</location>
        <topology evidence="2">Multi-pass membrane protein</topology>
    </subcellularLocation>
</comment>